<gene>
    <name evidence="4" type="ORF">OSB04_007006</name>
</gene>
<accession>A0AA38WT17</accession>
<protein>
    <recommendedName>
        <fullName evidence="3">CCHC-type domain-containing protein</fullName>
    </recommendedName>
</protein>
<feature type="region of interest" description="Disordered" evidence="2">
    <location>
        <begin position="563"/>
        <end position="583"/>
    </location>
</feature>
<dbReference type="GO" id="GO:0008270">
    <property type="term" value="F:zinc ion binding"/>
    <property type="evidence" value="ECO:0007669"/>
    <property type="project" value="UniProtKB-KW"/>
</dbReference>
<dbReference type="Pfam" id="PF03732">
    <property type="entry name" value="Retrotrans_gag"/>
    <property type="match status" value="1"/>
</dbReference>
<dbReference type="PANTHER" id="PTHR35046:SF18">
    <property type="entry name" value="RNA-DIRECTED DNA POLYMERASE"/>
    <property type="match status" value="1"/>
</dbReference>
<evidence type="ECO:0000259" key="3">
    <source>
        <dbReference type="PROSITE" id="PS50158"/>
    </source>
</evidence>
<keyword evidence="5" id="KW-1185">Reference proteome</keyword>
<feature type="compositionally biased region" description="Polar residues" evidence="2">
    <location>
        <begin position="250"/>
        <end position="275"/>
    </location>
</feature>
<dbReference type="InterPro" id="IPR001878">
    <property type="entry name" value="Znf_CCHC"/>
</dbReference>
<evidence type="ECO:0000313" key="5">
    <source>
        <dbReference type="Proteomes" id="UP001172457"/>
    </source>
</evidence>
<dbReference type="EMBL" id="JARYMX010000002">
    <property type="protein sequence ID" value="KAJ9561846.1"/>
    <property type="molecule type" value="Genomic_DNA"/>
</dbReference>
<comment type="caution">
    <text evidence="4">The sequence shown here is derived from an EMBL/GenBank/DDBJ whole genome shotgun (WGS) entry which is preliminary data.</text>
</comment>
<dbReference type="CDD" id="cd00303">
    <property type="entry name" value="retropepsin_like"/>
    <property type="match status" value="1"/>
</dbReference>
<reference evidence="4" key="1">
    <citation type="submission" date="2023-03" db="EMBL/GenBank/DDBJ databases">
        <title>Chromosome-scale reference genome and RAD-based genetic map of yellow starthistle (Centaurea solstitialis) reveal putative structural variation and QTLs associated with invader traits.</title>
        <authorList>
            <person name="Reatini B."/>
            <person name="Cang F.A."/>
            <person name="Jiang Q."/>
            <person name="Mckibben M.T.W."/>
            <person name="Barker M.S."/>
            <person name="Rieseberg L.H."/>
            <person name="Dlugosch K.M."/>
        </authorList>
    </citation>
    <scope>NUCLEOTIDE SEQUENCE</scope>
    <source>
        <strain evidence="4">CAN-66</strain>
        <tissue evidence="4">Leaf</tissue>
    </source>
</reference>
<name>A0AA38WT17_9ASTR</name>
<dbReference type="AlphaFoldDB" id="A0AA38WT17"/>
<feature type="region of interest" description="Disordered" evidence="2">
    <location>
        <begin position="242"/>
        <end position="297"/>
    </location>
</feature>
<dbReference type="SMART" id="SM00343">
    <property type="entry name" value="ZnF_C2HC"/>
    <property type="match status" value="1"/>
</dbReference>
<proteinExistence type="predicted"/>
<evidence type="ECO:0000313" key="4">
    <source>
        <dbReference type="EMBL" id="KAJ9561846.1"/>
    </source>
</evidence>
<evidence type="ECO:0000256" key="2">
    <source>
        <dbReference type="SAM" id="MobiDB-lite"/>
    </source>
</evidence>
<dbReference type="Proteomes" id="UP001172457">
    <property type="component" value="Chromosome 2"/>
</dbReference>
<keyword evidence="1" id="KW-0479">Metal-binding</keyword>
<evidence type="ECO:0000256" key="1">
    <source>
        <dbReference type="PROSITE-ProRule" id="PRU00047"/>
    </source>
</evidence>
<dbReference type="PANTHER" id="PTHR35046">
    <property type="entry name" value="ZINC KNUCKLE (CCHC-TYPE) FAMILY PROTEIN"/>
    <property type="match status" value="1"/>
</dbReference>
<keyword evidence="1" id="KW-0862">Zinc</keyword>
<dbReference type="PROSITE" id="PS50158">
    <property type="entry name" value="ZF_CCHC"/>
    <property type="match status" value="1"/>
</dbReference>
<feature type="domain" description="CCHC-type" evidence="3">
    <location>
        <begin position="303"/>
        <end position="319"/>
    </location>
</feature>
<dbReference type="Gene3D" id="4.10.60.10">
    <property type="entry name" value="Zinc finger, CCHC-type"/>
    <property type="match status" value="1"/>
</dbReference>
<organism evidence="4 5">
    <name type="scientific">Centaurea solstitialis</name>
    <name type="common">yellow star-thistle</name>
    <dbReference type="NCBI Taxonomy" id="347529"/>
    <lineage>
        <taxon>Eukaryota</taxon>
        <taxon>Viridiplantae</taxon>
        <taxon>Streptophyta</taxon>
        <taxon>Embryophyta</taxon>
        <taxon>Tracheophyta</taxon>
        <taxon>Spermatophyta</taxon>
        <taxon>Magnoliopsida</taxon>
        <taxon>eudicotyledons</taxon>
        <taxon>Gunneridae</taxon>
        <taxon>Pentapetalae</taxon>
        <taxon>asterids</taxon>
        <taxon>campanulids</taxon>
        <taxon>Asterales</taxon>
        <taxon>Asteraceae</taxon>
        <taxon>Carduoideae</taxon>
        <taxon>Cardueae</taxon>
        <taxon>Centaureinae</taxon>
        <taxon>Centaurea</taxon>
    </lineage>
</organism>
<dbReference type="InterPro" id="IPR005162">
    <property type="entry name" value="Retrotrans_gag_dom"/>
</dbReference>
<keyword evidence="1" id="KW-0863">Zinc-finger</keyword>
<dbReference type="GO" id="GO:0003676">
    <property type="term" value="F:nucleic acid binding"/>
    <property type="evidence" value="ECO:0007669"/>
    <property type="project" value="InterPro"/>
</dbReference>
<sequence length="583" mass="66917">MNANTTTNNNPLITAMNANTTTLANILNGRPIRNEPERRPPPRQPTPSVHSSFESEPKEEEQPPRNDPDYRMKTDIPYFNGNVGVEDFLDWQIEVDRFFEIMEIPERKQVKMVAFRLKSTAAVWWDRLTTERQRQRKGPVRSWRRMKQLMSNRFLPEDYEQILYRMYLDCSQGTRSVSEYTTEFIRYSNRNRLGETEGQKVARYISGLKSSIQDKIGLQTAWTVAEASNLAMKAELMEKNARSTYRRHPGQNSTDTSSSNLDKGNSVVTRPSPRNSDPPRTITPAKPNASKPANPYAKPMGSKCFRCGEPGHRSNECNQRRTTALVEEDQNDEEGEYDDLDFEEEDLQEKVVCVLQRVLLAPKEEGQRKNLFRTYCAINKKVCNLIVDNGSCENLVSQKIVDHLSLPTQPHDAPYSLGWVKKGPQVRVTQTCKVPLPSENIIKRMFYAMYSRWTRVTFYSVDRGSSIMTKIAMAPVAQFDRTPEKKGENLLVVTSNERLLEDTFKETQTFCPVVVKGLLSTEKSDEIPEEVEEILRDFKDLTADDLPPELPPMRDIQHQIDLTPGASLPNLPHYRMSPKENEI</sequence>
<feature type="compositionally biased region" description="Basic and acidic residues" evidence="2">
    <location>
        <begin position="53"/>
        <end position="73"/>
    </location>
</feature>
<feature type="compositionally biased region" description="Low complexity" evidence="2">
    <location>
        <begin position="284"/>
        <end position="297"/>
    </location>
</feature>
<dbReference type="InterPro" id="IPR036875">
    <property type="entry name" value="Znf_CCHC_sf"/>
</dbReference>
<dbReference type="SUPFAM" id="SSF57756">
    <property type="entry name" value="Retrovirus zinc finger-like domains"/>
    <property type="match status" value="1"/>
</dbReference>
<feature type="region of interest" description="Disordered" evidence="2">
    <location>
        <begin position="30"/>
        <end position="73"/>
    </location>
</feature>
<dbReference type="Pfam" id="PF00098">
    <property type="entry name" value="zf-CCHC"/>
    <property type="match status" value="1"/>
</dbReference>